<dbReference type="EMBL" id="CP159872">
    <property type="protein sequence ID" value="XCM78687.1"/>
    <property type="molecule type" value="Genomic_DNA"/>
</dbReference>
<dbReference type="Pfam" id="PF00440">
    <property type="entry name" value="TetR_N"/>
    <property type="match status" value="1"/>
</dbReference>
<feature type="domain" description="HTH tetR-type" evidence="5">
    <location>
        <begin position="16"/>
        <end position="75"/>
    </location>
</feature>
<dbReference type="GO" id="GO:0003700">
    <property type="term" value="F:DNA-binding transcription factor activity"/>
    <property type="evidence" value="ECO:0007669"/>
    <property type="project" value="TreeGrafter"/>
</dbReference>
<accession>A0AAU8JQX0</accession>
<dbReference type="PANTHER" id="PTHR30055:SF234">
    <property type="entry name" value="HTH-TYPE TRANSCRIPTIONAL REGULATOR BETI"/>
    <property type="match status" value="1"/>
</dbReference>
<reference evidence="6" key="1">
    <citation type="submission" date="2024-06" db="EMBL/GenBank/DDBJ databases">
        <title>The genome sequences of Kitasatospora sp. strain HUAS MG31.</title>
        <authorList>
            <person name="Mo P."/>
        </authorList>
    </citation>
    <scope>NUCLEOTIDE SEQUENCE</scope>
    <source>
        <strain evidence="6">HUAS MG31</strain>
    </source>
</reference>
<evidence type="ECO:0000259" key="5">
    <source>
        <dbReference type="PROSITE" id="PS50977"/>
    </source>
</evidence>
<evidence type="ECO:0000256" key="4">
    <source>
        <dbReference type="PROSITE-ProRule" id="PRU00335"/>
    </source>
</evidence>
<organism evidence="6">
    <name type="scientific">Kitasatospora camelliae</name>
    <dbReference type="NCBI Taxonomy" id="3156397"/>
    <lineage>
        <taxon>Bacteria</taxon>
        <taxon>Bacillati</taxon>
        <taxon>Actinomycetota</taxon>
        <taxon>Actinomycetes</taxon>
        <taxon>Kitasatosporales</taxon>
        <taxon>Streptomycetaceae</taxon>
        <taxon>Kitasatospora</taxon>
    </lineage>
</organism>
<name>A0AAU8JQX0_9ACTN</name>
<dbReference type="SUPFAM" id="SSF46689">
    <property type="entry name" value="Homeodomain-like"/>
    <property type="match status" value="1"/>
</dbReference>
<keyword evidence="2 4" id="KW-0238">DNA-binding</keyword>
<gene>
    <name evidence="6" type="ORF">ABWK59_06955</name>
</gene>
<sequence>MDDGARRPAPLRRDAQRNREALIAAAAELFAEHGLDTPLDVIARTAGVGNATLYRHFPTREDLVGEVFAAAGQVLVEAGQEALAESEADAWAAIERYFRRIFELVESNRGFNDLVTMAIPTVPALAEMSRRNAETVGVLVERAQEQGAMRRDVGAMDLLFMLGPLCRAVPAASDLRPGLWRRYLALLLDGFRTAATHPLPEPPVGDDRLDDLFAGLWEAT</sequence>
<dbReference type="Pfam" id="PF21597">
    <property type="entry name" value="TetR_C_43"/>
    <property type="match status" value="1"/>
</dbReference>
<dbReference type="PROSITE" id="PS50977">
    <property type="entry name" value="HTH_TETR_2"/>
    <property type="match status" value="1"/>
</dbReference>
<dbReference type="RefSeq" id="WP_354638780.1">
    <property type="nucleotide sequence ID" value="NZ_CP159872.1"/>
</dbReference>
<evidence type="ECO:0000313" key="6">
    <source>
        <dbReference type="EMBL" id="XCM78687.1"/>
    </source>
</evidence>
<dbReference type="InterPro" id="IPR009057">
    <property type="entry name" value="Homeodomain-like_sf"/>
</dbReference>
<dbReference type="InterPro" id="IPR050109">
    <property type="entry name" value="HTH-type_TetR-like_transc_reg"/>
</dbReference>
<dbReference type="PANTHER" id="PTHR30055">
    <property type="entry name" value="HTH-TYPE TRANSCRIPTIONAL REGULATOR RUTR"/>
    <property type="match status" value="1"/>
</dbReference>
<dbReference type="Gene3D" id="1.10.357.10">
    <property type="entry name" value="Tetracycline Repressor, domain 2"/>
    <property type="match status" value="1"/>
</dbReference>
<evidence type="ECO:0000256" key="2">
    <source>
        <dbReference type="ARBA" id="ARBA00023125"/>
    </source>
</evidence>
<dbReference type="PRINTS" id="PR00455">
    <property type="entry name" value="HTHTETR"/>
</dbReference>
<dbReference type="InterPro" id="IPR049445">
    <property type="entry name" value="TetR_SbtR-like_C"/>
</dbReference>
<keyword evidence="1" id="KW-0805">Transcription regulation</keyword>
<dbReference type="SUPFAM" id="SSF48498">
    <property type="entry name" value="Tetracyclin repressor-like, C-terminal domain"/>
    <property type="match status" value="1"/>
</dbReference>
<dbReference type="GO" id="GO:0000976">
    <property type="term" value="F:transcription cis-regulatory region binding"/>
    <property type="evidence" value="ECO:0007669"/>
    <property type="project" value="TreeGrafter"/>
</dbReference>
<evidence type="ECO:0000256" key="1">
    <source>
        <dbReference type="ARBA" id="ARBA00023015"/>
    </source>
</evidence>
<keyword evidence="3" id="KW-0804">Transcription</keyword>
<protein>
    <submittedName>
        <fullName evidence="6">TetR/AcrR family transcriptional regulator</fullName>
    </submittedName>
</protein>
<evidence type="ECO:0000256" key="3">
    <source>
        <dbReference type="ARBA" id="ARBA00023163"/>
    </source>
</evidence>
<dbReference type="InterPro" id="IPR036271">
    <property type="entry name" value="Tet_transcr_reg_TetR-rel_C_sf"/>
</dbReference>
<proteinExistence type="predicted"/>
<dbReference type="KEGG" id="kcm:ABWK59_06955"/>
<dbReference type="InterPro" id="IPR001647">
    <property type="entry name" value="HTH_TetR"/>
</dbReference>
<feature type="DNA-binding region" description="H-T-H motif" evidence="4">
    <location>
        <begin position="38"/>
        <end position="57"/>
    </location>
</feature>
<dbReference type="AlphaFoldDB" id="A0AAU8JQX0"/>